<dbReference type="PANTHER" id="PTHR30173">
    <property type="entry name" value="SIGMA 19 FACTOR"/>
    <property type="match status" value="1"/>
</dbReference>
<dbReference type="NCBIfam" id="TIGR02957">
    <property type="entry name" value="SigX4"/>
    <property type="match status" value="1"/>
</dbReference>
<dbReference type="InterPro" id="IPR014284">
    <property type="entry name" value="RNA_pol_sigma-70_dom"/>
</dbReference>
<dbReference type="InterPro" id="IPR014303">
    <property type="entry name" value="RNA_pol_sigma-70_ECF"/>
</dbReference>
<name>A0ABT4QCQ9_9BACL</name>
<dbReference type="InterPro" id="IPR052704">
    <property type="entry name" value="ECF_Sigma-70_Domain"/>
</dbReference>
<proteinExistence type="predicted"/>
<sequence>MESVRLEAWYAEYKPLLFSIAYRMLGTVSEAEDIVQDTFAAVHRLSEAEIQNPKAFLCKMVTNRCIDDLRSARKQREMYTGPWLPEPVVSDRADDPALHAERRDDISFAMLLLYEQLNPVERAIFILREAFDYDYKDIADILDKNEAACRKTYSRLKSKLHARPSGPAPEELPALQPLLHGFLQAVQTGDMAEMLQVLSEDAVLYSDGGGKVRAALFPIVSAERVAAFLHGITRKREAGTRMIPGVFNGMPSIAVLRPSGLQNVTLFEFAGERIHRIYIVNNPDKLKHVAVER</sequence>
<evidence type="ECO:0000256" key="1">
    <source>
        <dbReference type="ARBA" id="ARBA00011344"/>
    </source>
</evidence>
<dbReference type="PANTHER" id="PTHR30173:SF36">
    <property type="entry name" value="ECF RNA POLYMERASE SIGMA FACTOR SIGJ"/>
    <property type="match status" value="1"/>
</dbReference>
<dbReference type="NCBIfam" id="NF007214">
    <property type="entry name" value="PRK09636.1"/>
    <property type="match status" value="1"/>
</dbReference>
<evidence type="ECO:0000259" key="3">
    <source>
        <dbReference type="Pfam" id="PF08281"/>
    </source>
</evidence>
<dbReference type="InterPro" id="IPR007627">
    <property type="entry name" value="RNA_pol_sigma70_r2"/>
</dbReference>
<dbReference type="Gene3D" id="1.10.1740.10">
    <property type="match status" value="1"/>
</dbReference>
<dbReference type="SUPFAM" id="SSF54427">
    <property type="entry name" value="NTF2-like"/>
    <property type="match status" value="1"/>
</dbReference>
<dbReference type="Proteomes" id="UP001527882">
    <property type="component" value="Unassembled WGS sequence"/>
</dbReference>
<dbReference type="NCBIfam" id="TIGR02937">
    <property type="entry name" value="sigma70-ECF"/>
    <property type="match status" value="1"/>
</dbReference>
<dbReference type="InterPro" id="IPR032710">
    <property type="entry name" value="NTF2-like_dom_sf"/>
</dbReference>
<dbReference type="InterPro" id="IPR036388">
    <property type="entry name" value="WH-like_DNA-bd_sf"/>
</dbReference>
<evidence type="ECO:0000259" key="2">
    <source>
        <dbReference type="Pfam" id="PF04542"/>
    </source>
</evidence>
<evidence type="ECO:0000313" key="5">
    <source>
        <dbReference type="Proteomes" id="UP001527882"/>
    </source>
</evidence>
<reference evidence="4 5" key="1">
    <citation type="submission" date="2022-12" db="EMBL/GenBank/DDBJ databases">
        <title>Draft genome sequence of Paenibacillus sp. dW9.</title>
        <authorList>
            <person name="Choi E.-W."/>
            <person name="Kim D.-U."/>
        </authorList>
    </citation>
    <scope>NUCLEOTIDE SEQUENCE [LARGE SCALE GENOMIC DNA]</scope>
    <source>
        <strain evidence="5">dW9</strain>
    </source>
</reference>
<gene>
    <name evidence="4" type="ORF">O9H85_20010</name>
</gene>
<feature type="domain" description="RNA polymerase sigma-70 region 2" evidence="2">
    <location>
        <begin position="10"/>
        <end position="74"/>
    </location>
</feature>
<dbReference type="RefSeq" id="WP_269883191.1">
    <property type="nucleotide sequence ID" value="NZ_JAQAGZ010000013.1"/>
</dbReference>
<dbReference type="Pfam" id="PF08281">
    <property type="entry name" value="Sigma70_r4_2"/>
    <property type="match status" value="1"/>
</dbReference>
<dbReference type="InterPro" id="IPR013324">
    <property type="entry name" value="RNA_pol_sigma_r3/r4-like"/>
</dbReference>
<organism evidence="4 5">
    <name type="scientific">Paenibacillus gyeongsangnamensis</name>
    <dbReference type="NCBI Taxonomy" id="3388067"/>
    <lineage>
        <taxon>Bacteria</taxon>
        <taxon>Bacillati</taxon>
        <taxon>Bacillota</taxon>
        <taxon>Bacilli</taxon>
        <taxon>Bacillales</taxon>
        <taxon>Paenibacillaceae</taxon>
        <taxon>Paenibacillus</taxon>
    </lineage>
</organism>
<dbReference type="EMBL" id="JAQAGZ010000013">
    <property type="protein sequence ID" value="MCZ8514668.1"/>
    <property type="molecule type" value="Genomic_DNA"/>
</dbReference>
<dbReference type="InterPro" id="IPR013325">
    <property type="entry name" value="RNA_pol_sigma_r2"/>
</dbReference>
<dbReference type="SUPFAM" id="SSF88946">
    <property type="entry name" value="Sigma2 domain of RNA polymerase sigma factors"/>
    <property type="match status" value="1"/>
</dbReference>
<dbReference type="SUPFAM" id="SSF88659">
    <property type="entry name" value="Sigma3 and sigma4 domains of RNA polymerase sigma factors"/>
    <property type="match status" value="1"/>
</dbReference>
<accession>A0ABT4QCQ9</accession>
<dbReference type="Gene3D" id="1.10.10.10">
    <property type="entry name" value="Winged helix-like DNA-binding domain superfamily/Winged helix DNA-binding domain"/>
    <property type="match status" value="1"/>
</dbReference>
<keyword evidence="5" id="KW-1185">Reference proteome</keyword>
<dbReference type="Pfam" id="PF04542">
    <property type="entry name" value="Sigma70_r2"/>
    <property type="match status" value="1"/>
</dbReference>
<feature type="domain" description="RNA polymerase sigma factor 70 region 4 type 2" evidence="3">
    <location>
        <begin position="111"/>
        <end position="160"/>
    </location>
</feature>
<dbReference type="InterPro" id="IPR013249">
    <property type="entry name" value="RNA_pol_sigma70_r4_t2"/>
</dbReference>
<comment type="subunit">
    <text evidence="1">Interacts transiently with the RNA polymerase catalytic core formed by RpoA, RpoB, RpoC and RpoZ (2 alpha, 1 beta, 1 beta' and 1 omega subunit) to form the RNA polymerase holoenzyme that can initiate transcription.</text>
</comment>
<evidence type="ECO:0000313" key="4">
    <source>
        <dbReference type="EMBL" id="MCZ8514668.1"/>
    </source>
</evidence>
<protein>
    <submittedName>
        <fullName evidence="4">RNA polymerase sigma-70 factor</fullName>
    </submittedName>
</protein>
<comment type="caution">
    <text evidence="4">The sequence shown here is derived from an EMBL/GenBank/DDBJ whole genome shotgun (WGS) entry which is preliminary data.</text>
</comment>